<sequence length="172" mass="19878">MSGNRIKRLESIRAWWHEHVGLTHKHEHYCNSYPPVNTSRPRPLIQGCSVVASLSLYDRLRHDKLGPFSNDPQARLYTTLKTSPRQWSFESAAMTTTSTIHIDRRKSNTMRSPQARLNALDAATKMMPKLSIRMISNNERLHDQFEAMEDLTSSPAMMLFQLTLPQKYPVQQ</sequence>
<comment type="caution">
    <text evidence="1">The sequence shown here is derived from an EMBL/GenBank/DDBJ whole genome shotgun (WGS) entry which is preliminary data.</text>
</comment>
<name>A0A139HCN2_9PEZI</name>
<reference evidence="1 2" key="1">
    <citation type="submission" date="2015-07" db="EMBL/GenBank/DDBJ databases">
        <title>Comparative genomics of the Sigatoka disease complex on banana suggests a link between parallel evolutionary changes in Pseudocercospora fijiensis and Pseudocercospora eumusae and increased virulence on the banana host.</title>
        <authorList>
            <person name="Chang T.-C."/>
            <person name="Salvucci A."/>
            <person name="Crous P.W."/>
            <person name="Stergiopoulos I."/>
        </authorList>
    </citation>
    <scope>NUCLEOTIDE SEQUENCE [LARGE SCALE GENOMIC DNA]</scope>
    <source>
        <strain evidence="1 2">CBS 116634</strain>
    </source>
</reference>
<proteinExistence type="predicted"/>
<gene>
    <name evidence="1" type="ORF">AC579_5676</name>
</gene>
<evidence type="ECO:0000313" key="2">
    <source>
        <dbReference type="Proteomes" id="UP000073492"/>
    </source>
</evidence>
<accession>A0A139HCN2</accession>
<organism evidence="1 2">
    <name type="scientific">Pseudocercospora musae</name>
    <dbReference type="NCBI Taxonomy" id="113226"/>
    <lineage>
        <taxon>Eukaryota</taxon>
        <taxon>Fungi</taxon>
        <taxon>Dikarya</taxon>
        <taxon>Ascomycota</taxon>
        <taxon>Pezizomycotina</taxon>
        <taxon>Dothideomycetes</taxon>
        <taxon>Dothideomycetidae</taxon>
        <taxon>Mycosphaerellales</taxon>
        <taxon>Mycosphaerellaceae</taxon>
        <taxon>Pseudocercospora</taxon>
    </lineage>
</organism>
<dbReference type="AlphaFoldDB" id="A0A139HCN2"/>
<dbReference type="Proteomes" id="UP000073492">
    <property type="component" value="Unassembled WGS sequence"/>
</dbReference>
<protein>
    <submittedName>
        <fullName evidence="1">Uncharacterized protein</fullName>
    </submittedName>
</protein>
<evidence type="ECO:0000313" key="1">
    <source>
        <dbReference type="EMBL" id="KXT00172.1"/>
    </source>
</evidence>
<keyword evidence="2" id="KW-1185">Reference proteome</keyword>
<dbReference type="EMBL" id="LFZO01000689">
    <property type="protein sequence ID" value="KXT00172.1"/>
    <property type="molecule type" value="Genomic_DNA"/>
</dbReference>